<keyword evidence="9" id="KW-0812">Transmembrane</keyword>
<gene>
    <name evidence="11" type="primary">ube2m</name>
    <name evidence="11" type="ORF">PPL_08631</name>
</gene>
<evidence type="ECO:0000256" key="6">
    <source>
        <dbReference type="PROSITE-ProRule" id="PRU10133"/>
    </source>
</evidence>
<dbReference type="InterPro" id="IPR000608">
    <property type="entry name" value="UBC"/>
</dbReference>
<evidence type="ECO:0000256" key="8">
    <source>
        <dbReference type="SAM" id="MobiDB-lite"/>
    </source>
</evidence>
<dbReference type="AlphaFoldDB" id="D3BJA6"/>
<dbReference type="InterPro" id="IPR023313">
    <property type="entry name" value="UBQ-conjugating_AS"/>
</dbReference>
<dbReference type="InterPro" id="IPR016135">
    <property type="entry name" value="UBQ-conjugating_enzyme/RWD"/>
</dbReference>
<evidence type="ECO:0000259" key="10">
    <source>
        <dbReference type="PROSITE" id="PS50127"/>
    </source>
</evidence>
<keyword evidence="9" id="KW-1133">Transmembrane helix</keyword>
<feature type="compositionally biased region" description="Polar residues" evidence="8">
    <location>
        <begin position="20"/>
        <end position="38"/>
    </location>
</feature>
<comment type="similarity">
    <text evidence="7">Belongs to the ubiquitin-conjugating enzyme family.</text>
</comment>
<evidence type="ECO:0000313" key="11">
    <source>
        <dbReference type="EMBL" id="EFA77986.1"/>
    </source>
</evidence>
<keyword evidence="2" id="KW-0808">Transferase</keyword>
<keyword evidence="12" id="KW-1185">Reference proteome</keyword>
<evidence type="ECO:0000256" key="7">
    <source>
        <dbReference type="RuleBase" id="RU362109"/>
    </source>
</evidence>
<dbReference type="FunFam" id="3.10.110.10:FF:000005">
    <property type="entry name" value="NEDD8-conjugating enzyme Ubc12"/>
    <property type="match status" value="1"/>
</dbReference>
<feature type="transmembrane region" description="Helical" evidence="9">
    <location>
        <begin position="239"/>
        <end position="259"/>
    </location>
</feature>
<dbReference type="RefSeq" id="XP_020430114.1">
    <property type="nucleotide sequence ID" value="XM_020579439.1"/>
</dbReference>
<dbReference type="PROSITE" id="PS50127">
    <property type="entry name" value="UBC_2"/>
    <property type="match status" value="1"/>
</dbReference>
<evidence type="ECO:0000313" key="12">
    <source>
        <dbReference type="Proteomes" id="UP000001396"/>
    </source>
</evidence>
<comment type="caution">
    <text evidence="11">The sequence shown here is derived from an EMBL/GenBank/DDBJ whole genome shotgun (WGS) entry which is preliminary data.</text>
</comment>
<feature type="compositionally biased region" description="Polar residues" evidence="8">
    <location>
        <begin position="63"/>
        <end position="72"/>
    </location>
</feature>
<reference evidence="11 12" key="1">
    <citation type="journal article" date="2011" name="Genome Res.">
        <title>Phylogeny-wide analysis of social amoeba genomes highlights ancient origins for complex intercellular communication.</title>
        <authorList>
            <person name="Heidel A.J."/>
            <person name="Lawal H.M."/>
            <person name="Felder M."/>
            <person name="Schilde C."/>
            <person name="Helps N.R."/>
            <person name="Tunggal B."/>
            <person name="Rivero F."/>
            <person name="John U."/>
            <person name="Schleicher M."/>
            <person name="Eichinger L."/>
            <person name="Platzer M."/>
            <person name="Noegel A.A."/>
            <person name="Schaap P."/>
            <person name="Gloeckner G."/>
        </authorList>
    </citation>
    <scope>NUCLEOTIDE SEQUENCE [LARGE SCALE GENOMIC DNA]</scope>
    <source>
        <strain evidence="12">ATCC 26659 / Pp 5 / PN500</strain>
    </source>
</reference>
<keyword evidence="9" id="KW-0472">Membrane</keyword>
<evidence type="ECO:0000256" key="4">
    <source>
        <dbReference type="ARBA" id="ARBA00022786"/>
    </source>
</evidence>
<keyword evidence="3 7" id="KW-0547">Nucleotide-binding</keyword>
<accession>D3BJA6</accession>
<evidence type="ECO:0000256" key="9">
    <source>
        <dbReference type="SAM" id="Phobius"/>
    </source>
</evidence>
<dbReference type="Proteomes" id="UP000001396">
    <property type="component" value="Unassembled WGS sequence"/>
</dbReference>
<dbReference type="EMBL" id="ADBJ01000038">
    <property type="protein sequence ID" value="EFA77986.1"/>
    <property type="molecule type" value="Genomic_DNA"/>
</dbReference>
<name>D3BJA6_HETP5</name>
<protein>
    <submittedName>
        <fullName evidence="11">Ubiquitin-conjugating enzyme E2 M</fullName>
    </submittedName>
</protein>
<keyword evidence="5 7" id="KW-0067">ATP-binding</keyword>
<dbReference type="CDD" id="cd23794">
    <property type="entry name" value="UBCc_UBE2F_UBE2M"/>
    <property type="match status" value="1"/>
</dbReference>
<proteinExistence type="inferred from homology"/>
<feature type="domain" description="UBC core" evidence="10">
    <location>
        <begin position="81"/>
        <end position="225"/>
    </location>
</feature>
<sequence length="390" mass="44059">MFRLKELQKKQQAAAAAASTPATNGTGESTAPSTQTEVTEVKRQNSNDLKEIRKQKSKDSYFSLKSKQSSDVGTGGKRANPAELRAQKDVDEMEVPLGCKVTFKDTNDILNFQLDITPTDGLYQSATFKFSINIPNTYPYDPPKVHCDTLVYHPNIDLEGHVCLNILRQDWMPVLNIGTVIFGLMTLFLEPNPDDPLNKEAAQLMIDNRKTFETNVKQSLRGGYLCNRQFPKLLIMKKYIYLSLLFVVLQLIIVLSNAYDLQQLDGQDNCFAHPTLCDKNQTCIVDDNPKCTSDKIKVTKIQSFSDHNVLNTINQYEVTLHNGLPNDVKQLQLEPIEPLILRDYKSYWNIGIYPNGDLITPDDQVIYKDNTFVFGLNRGRAGKVSKVSNR</sequence>
<dbReference type="GO" id="GO:0005524">
    <property type="term" value="F:ATP binding"/>
    <property type="evidence" value="ECO:0007669"/>
    <property type="project" value="UniProtKB-UniRule"/>
</dbReference>
<dbReference type="SMART" id="SM00212">
    <property type="entry name" value="UBCc"/>
    <property type="match status" value="1"/>
</dbReference>
<dbReference type="GeneID" id="31364110"/>
<feature type="compositionally biased region" description="Basic and acidic residues" evidence="8">
    <location>
        <begin position="39"/>
        <end position="59"/>
    </location>
</feature>
<evidence type="ECO:0000256" key="5">
    <source>
        <dbReference type="ARBA" id="ARBA00022840"/>
    </source>
</evidence>
<dbReference type="STRING" id="670386.D3BJA6"/>
<keyword evidence="4 7" id="KW-0833">Ubl conjugation pathway</keyword>
<feature type="active site" description="Glycyl thioester intermediate" evidence="6">
    <location>
        <position position="163"/>
    </location>
</feature>
<dbReference type="Gene3D" id="3.10.110.10">
    <property type="entry name" value="Ubiquitin Conjugating Enzyme"/>
    <property type="match status" value="1"/>
</dbReference>
<evidence type="ECO:0000256" key="2">
    <source>
        <dbReference type="ARBA" id="ARBA00022679"/>
    </source>
</evidence>
<dbReference type="GO" id="GO:0019788">
    <property type="term" value="F:NEDD8 transferase activity"/>
    <property type="evidence" value="ECO:0007669"/>
    <property type="project" value="UniProtKB-ARBA"/>
</dbReference>
<dbReference type="SUPFAM" id="SSF54495">
    <property type="entry name" value="UBC-like"/>
    <property type="match status" value="1"/>
</dbReference>
<evidence type="ECO:0000256" key="3">
    <source>
        <dbReference type="ARBA" id="ARBA00022741"/>
    </source>
</evidence>
<dbReference type="FunCoup" id="D3BJA6">
    <property type="interactions" value="707"/>
</dbReference>
<organism evidence="11 12">
    <name type="scientific">Heterostelium pallidum (strain ATCC 26659 / Pp 5 / PN500)</name>
    <name type="common">Cellular slime mold</name>
    <name type="synonym">Polysphondylium pallidum</name>
    <dbReference type="NCBI Taxonomy" id="670386"/>
    <lineage>
        <taxon>Eukaryota</taxon>
        <taxon>Amoebozoa</taxon>
        <taxon>Evosea</taxon>
        <taxon>Eumycetozoa</taxon>
        <taxon>Dictyostelia</taxon>
        <taxon>Acytosteliales</taxon>
        <taxon>Acytosteliaceae</taxon>
        <taxon>Heterostelium</taxon>
    </lineage>
</organism>
<evidence type="ECO:0000256" key="1">
    <source>
        <dbReference type="ARBA" id="ARBA00005032"/>
    </source>
</evidence>
<feature type="region of interest" description="Disordered" evidence="8">
    <location>
        <begin position="1"/>
        <end position="87"/>
    </location>
</feature>
<dbReference type="PROSITE" id="PS00183">
    <property type="entry name" value="UBC_1"/>
    <property type="match status" value="1"/>
</dbReference>
<dbReference type="Pfam" id="PF00179">
    <property type="entry name" value="UQ_con"/>
    <property type="match status" value="1"/>
</dbReference>
<comment type="pathway">
    <text evidence="1">Protein modification; protein neddylation.</text>
</comment>
<dbReference type="PANTHER" id="PTHR24068">
    <property type="entry name" value="UBIQUITIN-CONJUGATING ENZYME E2"/>
    <property type="match status" value="1"/>
</dbReference>
<dbReference type="InParanoid" id="D3BJA6"/>